<dbReference type="InterPro" id="IPR024485">
    <property type="entry name" value="DUF2680"/>
</dbReference>
<feature type="signal peptide" evidence="1">
    <location>
        <begin position="1"/>
        <end position="26"/>
    </location>
</feature>
<dbReference type="OrthoDB" id="2883543at2"/>
<reference evidence="4 5" key="3">
    <citation type="journal article" date="2019" name="Int. J. Syst. Evol. Microbiol.">
        <title>Anaerobacillus isosaccharinicus sp. nov., an alkaliphilic bacterium which degrades isosaccharinic acid.</title>
        <authorList>
            <person name="Bassil N.M."/>
            <person name="Lloyd J.R."/>
        </authorList>
    </citation>
    <scope>NUCLEOTIDE SEQUENCE [LARGE SCALE GENOMIC DNA]</scope>
    <source>
        <strain evidence="4 5">NB2006</strain>
    </source>
</reference>
<evidence type="ECO:0000313" key="5">
    <source>
        <dbReference type="Proteomes" id="UP000180175"/>
    </source>
</evidence>
<dbReference type="Pfam" id="PF10925">
    <property type="entry name" value="DUF2680"/>
    <property type="match status" value="1"/>
</dbReference>
<keyword evidence="1" id="KW-0732">Signal</keyword>
<name>A0A1S2LHX1_9BACI</name>
<reference evidence="4 5" key="2">
    <citation type="journal article" date="2017" name="Genome Announc.">
        <title>Draft Genome Sequences of Four Alkaliphilic Bacteria Belonging to the Anaerobacillus Genus.</title>
        <authorList>
            <person name="Bassil N.M."/>
            <person name="Lloyd J.R."/>
        </authorList>
    </citation>
    <scope>NUCLEOTIDE SEQUENCE [LARGE SCALE GENOMIC DNA]</scope>
    <source>
        <strain evidence="4 5">NB2006</strain>
    </source>
</reference>
<reference evidence="4" key="4">
    <citation type="submission" date="2020-10" db="EMBL/GenBank/DDBJ databases">
        <authorList>
            <person name="Bassil N.M."/>
            <person name="Lloyd J.R."/>
        </authorList>
    </citation>
    <scope>NUCLEOTIDE SEQUENCE</scope>
    <source>
        <strain evidence="4">NB2006</strain>
    </source>
</reference>
<dbReference type="Proteomes" id="UP000180175">
    <property type="component" value="Chromosome"/>
</dbReference>
<accession>A0A1S2LHX1</accession>
<dbReference type="EMBL" id="LQXD01000129">
    <property type="protein sequence ID" value="OIJ12119.1"/>
    <property type="molecule type" value="Genomic_DNA"/>
</dbReference>
<evidence type="ECO:0000313" key="3">
    <source>
        <dbReference type="EMBL" id="OIJ12119.1"/>
    </source>
</evidence>
<protein>
    <submittedName>
        <fullName evidence="4">DUF2680 domain-containing protein</fullName>
    </submittedName>
</protein>
<organism evidence="3 5">
    <name type="scientific">Anaerobacillus isosaccharinicus</name>
    <dbReference type="NCBI Taxonomy" id="1532552"/>
    <lineage>
        <taxon>Bacteria</taxon>
        <taxon>Bacillati</taxon>
        <taxon>Bacillota</taxon>
        <taxon>Bacilli</taxon>
        <taxon>Bacillales</taxon>
        <taxon>Bacillaceae</taxon>
        <taxon>Anaerobacillus</taxon>
    </lineage>
</organism>
<sequence length="113" mass="13206">MKKLYFSCIVAFCLCLSLGSVTHAHMDCDGINSDVELSDAQKQELQAITEVILANKTEMIKLYVDFGVLTEEKGEKMLKKMEKHHLKLKENGYVPKWEKYCKDKDKAKYREWR</sequence>
<reference evidence="3 5" key="1">
    <citation type="submission" date="2016-10" db="EMBL/GenBank/DDBJ databases">
        <title>Draft genome sequences of four alkaliphilic bacteria belonging to the Anaerobacillus genus.</title>
        <authorList>
            <person name="Bassil N.M."/>
            <person name="Lloyd J.R."/>
        </authorList>
    </citation>
    <scope>NUCLEOTIDE SEQUENCE [LARGE SCALE GENOMIC DNA]</scope>
    <source>
        <strain evidence="3 5">NB2006</strain>
    </source>
</reference>
<evidence type="ECO:0000313" key="2">
    <source>
        <dbReference type="EMBL" id="OIJ12117.1"/>
    </source>
</evidence>
<dbReference type="AlphaFoldDB" id="A0A1S2LHX1"/>
<feature type="chain" id="PRO_5010478868" evidence="1">
    <location>
        <begin position="27"/>
        <end position="113"/>
    </location>
</feature>
<dbReference type="KEGG" id="aia:AWH56_023715"/>
<dbReference type="RefSeq" id="WP_071317695.1">
    <property type="nucleotide sequence ID" value="NZ_CP063356.2"/>
</dbReference>
<evidence type="ECO:0000256" key="1">
    <source>
        <dbReference type="SAM" id="SignalP"/>
    </source>
</evidence>
<keyword evidence="5" id="KW-1185">Reference proteome</keyword>
<evidence type="ECO:0000313" key="4">
    <source>
        <dbReference type="EMBL" id="QOY35642.1"/>
    </source>
</evidence>
<dbReference type="EMBL" id="LQXD01000129">
    <property type="protein sequence ID" value="OIJ12117.1"/>
    <property type="molecule type" value="Genomic_DNA"/>
</dbReference>
<proteinExistence type="predicted"/>
<dbReference type="EMBL" id="CP063356">
    <property type="protein sequence ID" value="QOY35642.1"/>
    <property type="molecule type" value="Genomic_DNA"/>
</dbReference>
<gene>
    <name evidence="4" type="ORF">AWH56_023715</name>
    <name evidence="2" type="ORF">AWH56_14155</name>
    <name evidence="3" type="ORF">AWH56_14170</name>
</gene>